<keyword evidence="2" id="KW-1185">Reference proteome</keyword>
<gene>
    <name evidence="1" type="ORF">SAMN05216377_11423</name>
</gene>
<dbReference type="AlphaFoldDB" id="A0A1G7W8Z0"/>
<evidence type="ECO:0000313" key="2">
    <source>
        <dbReference type="Proteomes" id="UP000198967"/>
    </source>
</evidence>
<name>A0A1G7W8Z0_PSEOR</name>
<accession>A0A1G7W8Z0</accession>
<dbReference type="Proteomes" id="UP000198967">
    <property type="component" value="Unassembled WGS sequence"/>
</dbReference>
<evidence type="ECO:0000313" key="1">
    <source>
        <dbReference type="EMBL" id="SDG67570.1"/>
    </source>
</evidence>
<organism evidence="1 2">
    <name type="scientific">Pseudonocardia oroxyli</name>
    <dbReference type="NCBI Taxonomy" id="366584"/>
    <lineage>
        <taxon>Bacteria</taxon>
        <taxon>Bacillati</taxon>
        <taxon>Actinomycetota</taxon>
        <taxon>Actinomycetes</taxon>
        <taxon>Pseudonocardiales</taxon>
        <taxon>Pseudonocardiaceae</taxon>
        <taxon>Pseudonocardia</taxon>
    </lineage>
</organism>
<dbReference type="OrthoDB" id="9983777at2"/>
<dbReference type="EMBL" id="FNBE01000014">
    <property type="protein sequence ID" value="SDG67570.1"/>
    <property type="molecule type" value="Genomic_DNA"/>
</dbReference>
<reference evidence="1 2" key="1">
    <citation type="submission" date="2016-10" db="EMBL/GenBank/DDBJ databases">
        <authorList>
            <person name="de Groot N.N."/>
        </authorList>
    </citation>
    <scope>NUCLEOTIDE SEQUENCE [LARGE SCALE GENOMIC DNA]</scope>
    <source>
        <strain evidence="1 2">CGMCC 4.3143</strain>
    </source>
</reference>
<protein>
    <submittedName>
        <fullName evidence="1">Uncharacterized protein</fullName>
    </submittedName>
</protein>
<sequence>MSLVPETLVEPPAQGWTSGFVRALRPGCSEPVVSEPAVSEHLARVRRAAAVAVDRHPGPVGHLLAATLVAYADQGWRGAPAGLSERLVAELLADPA</sequence>
<proteinExistence type="predicted"/>
<dbReference type="RefSeq" id="WP_093087461.1">
    <property type="nucleotide sequence ID" value="NZ_FNBE01000014.1"/>
</dbReference>